<gene>
    <name evidence="2" type="ORF">A3H70_01975</name>
</gene>
<evidence type="ECO:0000313" key="2">
    <source>
        <dbReference type="EMBL" id="OGY92018.1"/>
    </source>
</evidence>
<comment type="caution">
    <text evidence="2">The sequence shown here is derived from an EMBL/GenBank/DDBJ whole genome shotgun (WGS) entry which is preliminary data.</text>
</comment>
<feature type="domain" description="N-acetyltransferase" evidence="1">
    <location>
        <begin position="8"/>
        <end position="159"/>
    </location>
</feature>
<evidence type="ECO:0000259" key="1">
    <source>
        <dbReference type="PROSITE" id="PS51186"/>
    </source>
</evidence>
<evidence type="ECO:0000313" key="3">
    <source>
        <dbReference type="Proteomes" id="UP000178109"/>
    </source>
</evidence>
<sequence length="192" mass="21847">MESEAKDFAVRLVNQNDCVRIWEIKNHPIVRANSNNQEEVSFASHKLWFDKKYFSGADNHCYVLESKVGKVIGYCRFDYKAEDDAYITSIALDPEYHGHGLGSVLLKESLSQFGHGHGKKILAEIKKDNIPSMKLFKKNNFEIYGEDDINYYLLVFNTPSACGGGSSLRGFIASNTIVKLRQNQEVVDFQIR</sequence>
<dbReference type="AlphaFoldDB" id="A0A1G2BSS3"/>
<protein>
    <recommendedName>
        <fullName evidence="1">N-acetyltransferase domain-containing protein</fullName>
    </recommendedName>
</protein>
<accession>A0A1G2BSS3</accession>
<dbReference type="Pfam" id="PF00583">
    <property type="entry name" value="Acetyltransf_1"/>
    <property type="match status" value="1"/>
</dbReference>
<dbReference type="InterPro" id="IPR000182">
    <property type="entry name" value="GNAT_dom"/>
</dbReference>
<dbReference type="STRING" id="1798553.A3H70_01975"/>
<name>A0A1G2BSS3_9BACT</name>
<dbReference type="Gene3D" id="3.40.630.30">
    <property type="match status" value="1"/>
</dbReference>
<dbReference type="GO" id="GO:0016747">
    <property type="term" value="F:acyltransferase activity, transferring groups other than amino-acyl groups"/>
    <property type="evidence" value="ECO:0007669"/>
    <property type="project" value="InterPro"/>
</dbReference>
<dbReference type="PROSITE" id="PS51186">
    <property type="entry name" value="GNAT"/>
    <property type="match status" value="1"/>
</dbReference>
<organism evidence="2 3">
    <name type="scientific">Candidatus Komeilibacteria bacterium RIFCSPLOWO2_02_FULL_48_11</name>
    <dbReference type="NCBI Taxonomy" id="1798553"/>
    <lineage>
        <taxon>Bacteria</taxon>
        <taxon>Candidatus Komeiliibacteriota</taxon>
    </lineage>
</organism>
<reference evidence="2 3" key="1">
    <citation type="journal article" date="2016" name="Nat. Commun.">
        <title>Thousands of microbial genomes shed light on interconnected biogeochemical processes in an aquifer system.</title>
        <authorList>
            <person name="Anantharaman K."/>
            <person name="Brown C.T."/>
            <person name="Hug L.A."/>
            <person name="Sharon I."/>
            <person name="Castelle C.J."/>
            <person name="Probst A.J."/>
            <person name="Thomas B.C."/>
            <person name="Singh A."/>
            <person name="Wilkins M.J."/>
            <person name="Karaoz U."/>
            <person name="Brodie E.L."/>
            <person name="Williams K.H."/>
            <person name="Hubbard S.S."/>
            <person name="Banfield J.F."/>
        </authorList>
    </citation>
    <scope>NUCLEOTIDE SEQUENCE [LARGE SCALE GENOMIC DNA]</scope>
</reference>
<dbReference type="InterPro" id="IPR016181">
    <property type="entry name" value="Acyl_CoA_acyltransferase"/>
</dbReference>
<dbReference type="EMBL" id="MHKO01000031">
    <property type="protein sequence ID" value="OGY92018.1"/>
    <property type="molecule type" value="Genomic_DNA"/>
</dbReference>
<dbReference type="CDD" id="cd04301">
    <property type="entry name" value="NAT_SF"/>
    <property type="match status" value="1"/>
</dbReference>
<dbReference type="Proteomes" id="UP000178109">
    <property type="component" value="Unassembled WGS sequence"/>
</dbReference>
<proteinExistence type="predicted"/>
<dbReference type="SUPFAM" id="SSF55729">
    <property type="entry name" value="Acyl-CoA N-acyltransferases (Nat)"/>
    <property type="match status" value="1"/>
</dbReference>